<evidence type="ECO:0000313" key="1">
    <source>
        <dbReference type="EMBL" id="ALS22950.1"/>
    </source>
</evidence>
<proteinExistence type="predicted"/>
<accession>A0A0U2VQ99</accession>
<dbReference type="PATRIC" id="fig|162209.4.peg.2745"/>
<name>A0A0U2VQ99_9BACL</name>
<sequence>MRFEAAKYWAEMVPPFLLLAIRIPLAGIFLIPFVRRKYVWYRPSPKQ</sequence>
<dbReference type="EMBL" id="CP013652">
    <property type="protein sequence ID" value="ALS22950.1"/>
    <property type="molecule type" value="Genomic_DNA"/>
</dbReference>
<dbReference type="KEGG" id="pnp:IJ22_25770"/>
<dbReference type="AlphaFoldDB" id="A0A0U2VQ99"/>
<organism evidence="1 2">
    <name type="scientific">Paenibacillus naphthalenovorans</name>
    <dbReference type="NCBI Taxonomy" id="162209"/>
    <lineage>
        <taxon>Bacteria</taxon>
        <taxon>Bacillati</taxon>
        <taxon>Bacillota</taxon>
        <taxon>Bacilli</taxon>
        <taxon>Bacillales</taxon>
        <taxon>Paenibacillaceae</taxon>
        <taxon>Paenibacillus</taxon>
    </lineage>
</organism>
<dbReference type="Proteomes" id="UP000061660">
    <property type="component" value="Chromosome"/>
</dbReference>
<reference evidence="1 2" key="2">
    <citation type="journal article" date="2016" name="Genome Announc.">
        <title>Complete Genome Sequences of Two Interactive Moderate Thermophiles, Paenibacillus napthalenovorans 32O-Y and Paenibacillus sp. 32O-W.</title>
        <authorList>
            <person name="Butler R.R.III."/>
            <person name="Wang J."/>
            <person name="Stark B.C."/>
            <person name="Pombert J.F."/>
        </authorList>
    </citation>
    <scope>NUCLEOTIDE SEQUENCE [LARGE SCALE GENOMIC DNA]</scope>
    <source>
        <strain evidence="1 2">32O-Y</strain>
    </source>
</reference>
<evidence type="ECO:0000313" key="2">
    <source>
        <dbReference type="Proteomes" id="UP000061660"/>
    </source>
</evidence>
<protein>
    <submittedName>
        <fullName evidence="1">Uncharacterized protein</fullName>
    </submittedName>
</protein>
<reference evidence="2" key="1">
    <citation type="submission" date="2015-12" db="EMBL/GenBank/DDBJ databases">
        <title>Complete genome sequences of two moderately thermophilic Paenibacillus species.</title>
        <authorList>
            <person name="Butler R.III."/>
            <person name="Wang J."/>
            <person name="Stark B.C."/>
            <person name="Pombert J.-F."/>
        </authorList>
    </citation>
    <scope>NUCLEOTIDE SEQUENCE [LARGE SCALE GENOMIC DNA]</scope>
    <source>
        <strain evidence="2">32O-Y</strain>
    </source>
</reference>
<gene>
    <name evidence="1" type="ORF">IJ22_25770</name>
</gene>
<keyword evidence="2" id="KW-1185">Reference proteome</keyword>